<dbReference type="CDD" id="cd00267">
    <property type="entry name" value="ABC_ATPase"/>
    <property type="match status" value="1"/>
</dbReference>
<dbReference type="InterPro" id="IPR051396">
    <property type="entry name" value="Bact_Antivir_Def_Nuclease"/>
</dbReference>
<evidence type="ECO:0000259" key="1">
    <source>
        <dbReference type="Pfam" id="PF13175"/>
    </source>
</evidence>
<protein>
    <recommendedName>
        <fullName evidence="1">Endonuclease GajA/Old nuclease/RecF-like AAA domain-containing protein</fullName>
    </recommendedName>
</protein>
<evidence type="ECO:0000313" key="3">
    <source>
        <dbReference type="Proteomes" id="UP000271531"/>
    </source>
</evidence>
<evidence type="ECO:0000313" key="2">
    <source>
        <dbReference type="EMBL" id="RMV90608.1"/>
    </source>
</evidence>
<reference evidence="2 3" key="1">
    <citation type="submission" date="2018-08" db="EMBL/GenBank/DDBJ databases">
        <title>Recombination of ecologically and evolutionarily significant loci maintains genetic cohesion in the Pseudomonas syringae species complex.</title>
        <authorList>
            <person name="Dillon M."/>
            <person name="Thakur S."/>
            <person name="Almeida R.N.D."/>
            <person name="Weir B.S."/>
            <person name="Guttman D.S."/>
        </authorList>
    </citation>
    <scope>NUCLEOTIDE SEQUENCE [LARGE SCALE GENOMIC DNA]</scope>
    <source>
        <strain evidence="2 3">ICMP 4525</strain>
    </source>
</reference>
<gene>
    <name evidence="2" type="ORF">ALP03_200066</name>
</gene>
<dbReference type="Pfam" id="PF13175">
    <property type="entry name" value="AAA_15"/>
    <property type="match status" value="1"/>
</dbReference>
<dbReference type="Gene3D" id="3.40.50.300">
    <property type="entry name" value="P-loop containing nucleotide triphosphate hydrolases"/>
    <property type="match status" value="1"/>
</dbReference>
<accession>A0A3M6GCY2</accession>
<dbReference type="PANTHER" id="PTHR43581">
    <property type="entry name" value="ATP/GTP PHOSPHATASE"/>
    <property type="match status" value="1"/>
</dbReference>
<dbReference type="InterPro" id="IPR041685">
    <property type="entry name" value="AAA_GajA/Old/RecF-like"/>
</dbReference>
<comment type="caution">
    <text evidence="2">The sequence shown here is derived from an EMBL/GenBank/DDBJ whole genome shotgun (WGS) entry which is preliminary data.</text>
</comment>
<proteinExistence type="predicted"/>
<dbReference type="EMBL" id="RBVA01000785">
    <property type="protein sequence ID" value="RMV90608.1"/>
    <property type="molecule type" value="Genomic_DNA"/>
</dbReference>
<dbReference type="InterPro" id="IPR027417">
    <property type="entry name" value="P-loop_NTPase"/>
</dbReference>
<dbReference type="AlphaFoldDB" id="A0A3M6GCY2"/>
<dbReference type="SUPFAM" id="SSF52540">
    <property type="entry name" value="P-loop containing nucleoside triphosphate hydrolases"/>
    <property type="match status" value="1"/>
</dbReference>
<name>A0A3M6GCY2_PSEAJ</name>
<dbReference type="PANTHER" id="PTHR43581:SF2">
    <property type="entry name" value="EXCINUCLEASE ATPASE SUBUNIT"/>
    <property type="match status" value="1"/>
</dbReference>
<dbReference type="RefSeq" id="WP_117140583.1">
    <property type="nucleotide sequence ID" value="NZ_QPCR01000027.1"/>
</dbReference>
<sequence length="561" mass="63268">MDILPAGNNKKTLKLLDNKQTKISSILGISIQHFRSIKEQSLQLGSVMTLLAGRNGTMKTSMMGLVAQLFDSQAKDVFDRPLKTTLSEVFKLSPKYDNEKYRYDIVLKLDDESIMREPVNFYYVAQDTNRHRVVVSGSAKGDGTFNYNTSFLNLQRLYPLADTDAKESSSRKVTLSATEAAGLKDFYETVFPSTEYEDFTPIVATANNKTTKTTFGPTTSSIKYDWSAISSGEDNLGSIYNRLIGFERSLHDSKSKEGNGVLCIDEFESTLHPVAQLRLFEYLYKWAKRNKIQVVITTHSLHLISHIYLTHLKDQKNENVVVNFVSSSSADDGNYPILHNPPFSVAYKELTFEDPIEAAAARKIKVFCEDKVAVHFIKKIIRTQEVLRAVEFHCSLDPSSDNPGTSFTALASVCAKFPLLLKDCIVVFDADITDSALKKIKQPDLYLTLPDPNNVALERRIIAFIMSLKNSDKFFIKFKTERTVYLDSFKASGIALKPATVLDEKLTDIKKCKAWANKQGAKFNQYVTYYCEHLEGREEFRSSFIESINKINTSLGVPEAF</sequence>
<organism evidence="2 3">
    <name type="scientific">Pseudomonas amygdali pv. tabaci</name>
    <name type="common">Pseudomonas syringae pv. tabaci</name>
    <dbReference type="NCBI Taxonomy" id="322"/>
    <lineage>
        <taxon>Bacteria</taxon>
        <taxon>Pseudomonadati</taxon>
        <taxon>Pseudomonadota</taxon>
        <taxon>Gammaproteobacteria</taxon>
        <taxon>Pseudomonadales</taxon>
        <taxon>Pseudomonadaceae</taxon>
        <taxon>Pseudomonas</taxon>
        <taxon>Pseudomonas amygdali</taxon>
    </lineage>
</organism>
<dbReference type="Proteomes" id="UP000271531">
    <property type="component" value="Unassembled WGS sequence"/>
</dbReference>
<feature type="domain" description="Endonuclease GajA/Old nuclease/RecF-like AAA" evidence="1">
    <location>
        <begin position="227"/>
        <end position="304"/>
    </location>
</feature>